<dbReference type="InterPro" id="IPR007344">
    <property type="entry name" value="GrpB/CoaE"/>
</dbReference>
<evidence type="ECO:0000313" key="1">
    <source>
        <dbReference type="EMBL" id="MCE5170443.1"/>
    </source>
</evidence>
<evidence type="ECO:0000313" key="2">
    <source>
        <dbReference type="Proteomes" id="UP001199916"/>
    </source>
</evidence>
<dbReference type="EMBL" id="JAJNBZ010000010">
    <property type="protein sequence ID" value="MCE5170443.1"/>
    <property type="molecule type" value="Genomic_DNA"/>
</dbReference>
<comment type="caution">
    <text evidence="1">The sequence shown here is derived from an EMBL/GenBank/DDBJ whole genome shotgun (WGS) entry which is preliminary data.</text>
</comment>
<dbReference type="InterPro" id="IPR043519">
    <property type="entry name" value="NT_sf"/>
</dbReference>
<gene>
    <name evidence="1" type="ORF">LQV63_14095</name>
</gene>
<dbReference type="RefSeq" id="WP_233697183.1">
    <property type="nucleotide sequence ID" value="NZ_JAJNBZ010000010.1"/>
</dbReference>
<sequence>MNAYEVQIMPCQTQWPAQFERIATPIRRSLQDIAVRVEHIGSTSIPGCAAKPIIDIQISVTDLQSLEGYVHPLRELGWMHRADNPDLTKRFFRESPGCERTHIHVRQAGSWSEQFALLFRDYLRCHPEERDAYADMKLRLAEQYRHDRHGYTDAKSPFIWSVMQKASEWSQLTGWSTGRGTDQGRS</sequence>
<dbReference type="Proteomes" id="UP001199916">
    <property type="component" value="Unassembled WGS sequence"/>
</dbReference>
<organism evidence="1 2">
    <name type="scientific">Paenibacillus profundus</name>
    <dbReference type="NCBI Taxonomy" id="1173085"/>
    <lineage>
        <taxon>Bacteria</taxon>
        <taxon>Bacillati</taxon>
        <taxon>Bacillota</taxon>
        <taxon>Bacilli</taxon>
        <taxon>Bacillales</taxon>
        <taxon>Paenibacillaceae</taxon>
        <taxon>Paenibacillus</taxon>
    </lineage>
</organism>
<name>A0ABS8YEL5_9BACL</name>
<reference evidence="1 2" key="1">
    <citation type="submission" date="2021-11" db="EMBL/GenBank/DDBJ databases">
        <title>Draft genome sequence of Paenibacillus profundus YoMME, a new Gram-positive bacteria with exoelectrogenic properties.</title>
        <authorList>
            <person name="Hubenova Y."/>
            <person name="Hubenova E."/>
            <person name="Manasiev Y."/>
            <person name="Peykov S."/>
            <person name="Mitov M."/>
        </authorList>
    </citation>
    <scope>NUCLEOTIDE SEQUENCE [LARGE SCALE GENOMIC DNA]</scope>
    <source>
        <strain evidence="1 2">YoMME</strain>
    </source>
</reference>
<dbReference type="Gene3D" id="3.30.460.10">
    <property type="entry name" value="Beta Polymerase, domain 2"/>
    <property type="match status" value="1"/>
</dbReference>
<dbReference type="PANTHER" id="PTHR34822:SF1">
    <property type="entry name" value="GRPB FAMILY PROTEIN"/>
    <property type="match status" value="1"/>
</dbReference>
<accession>A0ABS8YEL5</accession>
<dbReference type="Pfam" id="PF04229">
    <property type="entry name" value="GrpB"/>
    <property type="match status" value="1"/>
</dbReference>
<dbReference type="SUPFAM" id="SSF81301">
    <property type="entry name" value="Nucleotidyltransferase"/>
    <property type="match status" value="1"/>
</dbReference>
<keyword evidence="2" id="KW-1185">Reference proteome</keyword>
<proteinExistence type="predicted"/>
<protein>
    <submittedName>
        <fullName evidence="1">GrpB family protein</fullName>
    </submittedName>
</protein>
<dbReference type="PANTHER" id="PTHR34822">
    <property type="entry name" value="GRPB DOMAIN PROTEIN (AFU_ORTHOLOGUE AFUA_1G01530)"/>
    <property type="match status" value="1"/>
</dbReference>